<keyword evidence="4 9" id="KW-0456">Lyase</keyword>
<organism evidence="11 12">
    <name type="scientific">Oceanobacillus bengalensis</name>
    <dbReference type="NCBI Taxonomy" id="1435466"/>
    <lineage>
        <taxon>Bacteria</taxon>
        <taxon>Bacillati</taxon>
        <taxon>Bacillota</taxon>
        <taxon>Bacilli</taxon>
        <taxon>Bacillales</taxon>
        <taxon>Bacillaceae</taxon>
        <taxon>Oceanobacillus</taxon>
    </lineage>
</organism>
<proteinExistence type="inferred from homology"/>
<evidence type="ECO:0000256" key="2">
    <source>
        <dbReference type="ARBA" id="ARBA00008133"/>
    </source>
</evidence>
<comment type="similarity">
    <text evidence="2 9">Belongs to the uroporphyrinogen-III synthase family.</text>
</comment>
<dbReference type="CDD" id="cd06578">
    <property type="entry name" value="HemD"/>
    <property type="match status" value="1"/>
</dbReference>
<keyword evidence="5 9" id="KW-0627">Porphyrin biosynthesis</keyword>
<dbReference type="Pfam" id="PF02602">
    <property type="entry name" value="HEM4"/>
    <property type="match status" value="1"/>
</dbReference>
<dbReference type="RefSeq" id="WP_121128667.1">
    <property type="nucleotide sequence ID" value="NZ_JBHUFK010000023.1"/>
</dbReference>
<comment type="catalytic activity">
    <reaction evidence="8 9">
        <text>hydroxymethylbilane = uroporphyrinogen III + H2O</text>
        <dbReference type="Rhea" id="RHEA:18965"/>
        <dbReference type="ChEBI" id="CHEBI:15377"/>
        <dbReference type="ChEBI" id="CHEBI:57308"/>
        <dbReference type="ChEBI" id="CHEBI:57845"/>
        <dbReference type="EC" id="4.2.1.75"/>
    </reaction>
</comment>
<dbReference type="EC" id="4.2.1.75" evidence="3 9"/>
<reference evidence="11 12" key="1">
    <citation type="journal article" date="2015" name="Antonie Van Leeuwenhoek">
        <title>Oceanobacillus bengalensis sp. nov., a bacterium isolated from seawater of the Bay of Bengal.</title>
        <authorList>
            <person name="Yongchang O."/>
            <person name="Xiang W."/>
            <person name="Wang G."/>
        </authorList>
    </citation>
    <scope>NUCLEOTIDE SEQUENCE [LARGE SCALE GENOMIC DNA]</scope>
    <source>
        <strain evidence="11 12">MCCC 1K00260</strain>
    </source>
</reference>
<evidence type="ECO:0000256" key="7">
    <source>
        <dbReference type="ARBA" id="ARBA00040167"/>
    </source>
</evidence>
<evidence type="ECO:0000256" key="1">
    <source>
        <dbReference type="ARBA" id="ARBA00004772"/>
    </source>
</evidence>
<name>A0A494Z5X6_9BACI</name>
<dbReference type="PANTHER" id="PTHR38042:SF1">
    <property type="entry name" value="UROPORPHYRINOGEN-III SYNTHASE, CHLOROPLASTIC"/>
    <property type="match status" value="1"/>
</dbReference>
<comment type="caution">
    <text evidence="11">The sequence shown here is derived from an EMBL/GenBank/DDBJ whole genome shotgun (WGS) entry which is preliminary data.</text>
</comment>
<evidence type="ECO:0000256" key="5">
    <source>
        <dbReference type="ARBA" id="ARBA00023244"/>
    </source>
</evidence>
<dbReference type="InterPro" id="IPR003754">
    <property type="entry name" value="4pyrrol_synth_uPrphyn_synth"/>
</dbReference>
<dbReference type="GO" id="GO:0006782">
    <property type="term" value="P:protoporphyrinogen IX biosynthetic process"/>
    <property type="evidence" value="ECO:0007669"/>
    <property type="project" value="UniProtKB-UniRule"/>
</dbReference>
<evidence type="ECO:0000256" key="4">
    <source>
        <dbReference type="ARBA" id="ARBA00023239"/>
    </source>
</evidence>
<dbReference type="SUPFAM" id="SSF69618">
    <property type="entry name" value="HemD-like"/>
    <property type="match status" value="1"/>
</dbReference>
<evidence type="ECO:0000313" key="11">
    <source>
        <dbReference type="EMBL" id="RKQ17952.1"/>
    </source>
</evidence>
<accession>A0A494Z5X6</accession>
<protein>
    <recommendedName>
        <fullName evidence="7 9">Uroporphyrinogen-III synthase</fullName>
        <ecNumber evidence="3 9">4.2.1.75</ecNumber>
    </recommendedName>
</protein>
<comment type="pathway">
    <text evidence="1 9">Porphyrin-containing compound metabolism; protoporphyrin-IX biosynthesis; coproporphyrinogen-III from 5-aminolevulinate: step 3/4.</text>
</comment>
<comment type="function">
    <text evidence="6 9">Catalyzes cyclization of the linear tetrapyrrole, hydroxymethylbilane, to the macrocyclic uroporphyrinogen III.</text>
</comment>
<evidence type="ECO:0000313" key="12">
    <source>
        <dbReference type="Proteomes" id="UP000281813"/>
    </source>
</evidence>
<dbReference type="Proteomes" id="UP000281813">
    <property type="component" value="Unassembled WGS sequence"/>
</dbReference>
<gene>
    <name evidence="11" type="ORF">D8M05_03435</name>
</gene>
<dbReference type="InterPro" id="IPR039793">
    <property type="entry name" value="UROS/Hem4"/>
</dbReference>
<dbReference type="AlphaFoldDB" id="A0A494Z5X6"/>
<dbReference type="PANTHER" id="PTHR38042">
    <property type="entry name" value="UROPORPHYRINOGEN-III SYNTHASE, CHLOROPLASTIC"/>
    <property type="match status" value="1"/>
</dbReference>
<dbReference type="GO" id="GO:0004852">
    <property type="term" value="F:uroporphyrinogen-III synthase activity"/>
    <property type="evidence" value="ECO:0007669"/>
    <property type="project" value="UniProtKB-UniRule"/>
</dbReference>
<evidence type="ECO:0000259" key="10">
    <source>
        <dbReference type="Pfam" id="PF02602"/>
    </source>
</evidence>
<dbReference type="OrthoDB" id="9815856at2"/>
<evidence type="ECO:0000256" key="6">
    <source>
        <dbReference type="ARBA" id="ARBA00037589"/>
    </source>
</evidence>
<feature type="domain" description="Tetrapyrrole biosynthesis uroporphyrinogen III synthase" evidence="10">
    <location>
        <begin position="22"/>
        <end position="245"/>
    </location>
</feature>
<dbReference type="GO" id="GO:0006780">
    <property type="term" value="P:uroporphyrinogen III biosynthetic process"/>
    <property type="evidence" value="ECO:0007669"/>
    <property type="project" value="UniProtKB-UniRule"/>
</dbReference>
<dbReference type="EMBL" id="RBZO01000003">
    <property type="protein sequence ID" value="RKQ17952.1"/>
    <property type="molecule type" value="Genomic_DNA"/>
</dbReference>
<evidence type="ECO:0000256" key="8">
    <source>
        <dbReference type="ARBA" id="ARBA00048617"/>
    </source>
</evidence>
<dbReference type="Gene3D" id="3.40.50.10090">
    <property type="match status" value="2"/>
</dbReference>
<dbReference type="InterPro" id="IPR036108">
    <property type="entry name" value="4pyrrol_syn_uPrphyn_synt_sf"/>
</dbReference>
<evidence type="ECO:0000256" key="9">
    <source>
        <dbReference type="RuleBase" id="RU366031"/>
    </source>
</evidence>
<keyword evidence="12" id="KW-1185">Reference proteome</keyword>
<sequence>MSDLLHGKKIIITREEKGSKVFSNKLLEFGAIPIEVPLLKISCKNQADNDQKLATFSTYEWIIFTSANGVECFFEMMKEQSVTLIKQLSQLKIAVVGHKTEDCLKCYGLSADFIPSTYNAETLAREFLRDNEKVGKVLLVRGNLSRDTLPIEFGKAGIVYDSMVVYETVYHLENRILLNQVITSDYDFITFTSPSSVDAFYKMADDTITTGPIVCIGTTTEDRAIELGFKQILAPNNEYTIDGMIRCMIDYISKGER</sequence>
<evidence type="ECO:0000256" key="3">
    <source>
        <dbReference type="ARBA" id="ARBA00013109"/>
    </source>
</evidence>
<dbReference type="UniPathway" id="UPA00251">
    <property type="reaction ID" value="UER00320"/>
</dbReference>